<sequence>MAMTKLRTNYLRYFLVLVNYSYGQVTDEEYASMPDLFYHDNFDKCMLLKEKAFYCSLTYQLKPLNETSPPDVWKIIQKVSNVSTNYRHDKLRHSICVPHSCPNVSKASDDDPKLWKGIQACYDSKFSARGLKGEVTQMSCDTQDSKYPIDWLDITYGVVLGVYVVIVLYATFREGVARYDSKEVYDKLMETPKGKLLSAFSITKNWIRLKTVNSNKETEKLRSIQVIRVSTKSSPVASHLCVRTIDIQCLFNTLVDTFGQTRYGKISNVR</sequence>
<dbReference type="GeneID" id="115890654"/>
<proteinExistence type="predicted"/>
<evidence type="ECO:0000313" key="3">
    <source>
        <dbReference type="RefSeq" id="XP_030766811.1"/>
    </source>
</evidence>
<organism evidence="2 3">
    <name type="scientific">Sitophilus oryzae</name>
    <name type="common">Rice weevil</name>
    <name type="synonym">Curculio oryzae</name>
    <dbReference type="NCBI Taxonomy" id="7048"/>
    <lineage>
        <taxon>Eukaryota</taxon>
        <taxon>Metazoa</taxon>
        <taxon>Ecdysozoa</taxon>
        <taxon>Arthropoda</taxon>
        <taxon>Hexapoda</taxon>
        <taxon>Insecta</taxon>
        <taxon>Pterygota</taxon>
        <taxon>Neoptera</taxon>
        <taxon>Endopterygota</taxon>
        <taxon>Coleoptera</taxon>
        <taxon>Polyphaga</taxon>
        <taxon>Cucujiformia</taxon>
        <taxon>Curculionidae</taxon>
        <taxon>Dryophthorinae</taxon>
        <taxon>Sitophilus</taxon>
    </lineage>
</organism>
<accession>A0A6J2YUF7</accession>
<dbReference type="PANTHER" id="PTHR11161:SF72">
    <property type="entry name" value="FI21449P1"/>
    <property type="match status" value="1"/>
</dbReference>
<evidence type="ECO:0000313" key="2">
    <source>
        <dbReference type="Proteomes" id="UP000504635"/>
    </source>
</evidence>
<dbReference type="InterPro" id="IPR052728">
    <property type="entry name" value="O2_lipid_transport_reg"/>
</dbReference>
<dbReference type="PANTHER" id="PTHR11161">
    <property type="entry name" value="O-ACYLTRANSFERASE"/>
    <property type="match status" value="1"/>
</dbReference>
<dbReference type="Proteomes" id="UP000504635">
    <property type="component" value="Unplaced"/>
</dbReference>
<keyword evidence="1" id="KW-0812">Transmembrane</keyword>
<feature type="transmembrane region" description="Helical" evidence="1">
    <location>
        <begin position="154"/>
        <end position="172"/>
    </location>
</feature>
<dbReference type="OrthoDB" id="10265389at2759"/>
<dbReference type="InParanoid" id="A0A6J2YUF7"/>
<name>A0A6J2YUF7_SITOR</name>
<evidence type="ECO:0000256" key="1">
    <source>
        <dbReference type="SAM" id="Phobius"/>
    </source>
</evidence>
<keyword evidence="1" id="KW-0472">Membrane</keyword>
<dbReference type="KEGG" id="soy:115890654"/>
<reference evidence="3" key="1">
    <citation type="submission" date="2025-08" db="UniProtKB">
        <authorList>
            <consortium name="RefSeq"/>
        </authorList>
    </citation>
    <scope>IDENTIFICATION</scope>
    <source>
        <tissue evidence="3">Gonads</tissue>
    </source>
</reference>
<dbReference type="AlphaFoldDB" id="A0A6J2YUF7"/>
<dbReference type="RefSeq" id="XP_030766811.1">
    <property type="nucleotide sequence ID" value="XM_030910951.1"/>
</dbReference>
<protein>
    <submittedName>
        <fullName evidence="3">Uncharacterized protein LOC115890654</fullName>
    </submittedName>
</protein>
<keyword evidence="2" id="KW-1185">Reference proteome</keyword>
<gene>
    <name evidence="3" type="primary">LOC115890654</name>
</gene>
<keyword evidence="1" id="KW-1133">Transmembrane helix</keyword>